<keyword evidence="3 8" id="KW-0813">Transport</keyword>
<evidence type="ECO:0000313" key="11">
    <source>
        <dbReference type="Proteomes" id="UP000535406"/>
    </source>
</evidence>
<keyword evidence="5 8" id="KW-0812">Transmembrane</keyword>
<dbReference type="AlphaFoldDB" id="A0A7W8DWM7"/>
<evidence type="ECO:0000313" key="10">
    <source>
        <dbReference type="EMBL" id="MBB5045033.1"/>
    </source>
</evidence>
<dbReference type="Gene3D" id="1.10.3720.10">
    <property type="entry name" value="MetI-like"/>
    <property type="match status" value="1"/>
</dbReference>
<keyword evidence="6 8" id="KW-1133">Transmembrane helix</keyword>
<dbReference type="PANTHER" id="PTHR30614:SF35">
    <property type="entry name" value="ABC TRANSPORTER PERMEASE PROTEIN"/>
    <property type="match status" value="1"/>
</dbReference>
<evidence type="ECO:0000256" key="6">
    <source>
        <dbReference type="ARBA" id="ARBA00022989"/>
    </source>
</evidence>
<dbReference type="SUPFAM" id="SSF161098">
    <property type="entry name" value="MetI-like"/>
    <property type="match status" value="1"/>
</dbReference>
<dbReference type="GO" id="GO:0006865">
    <property type="term" value="P:amino acid transport"/>
    <property type="evidence" value="ECO:0007669"/>
    <property type="project" value="TreeGrafter"/>
</dbReference>
<keyword evidence="11" id="KW-1185">Reference proteome</keyword>
<dbReference type="PANTHER" id="PTHR30614">
    <property type="entry name" value="MEMBRANE COMPONENT OF AMINO ACID ABC TRANSPORTER"/>
    <property type="match status" value="1"/>
</dbReference>
<evidence type="ECO:0000256" key="7">
    <source>
        <dbReference type="ARBA" id="ARBA00023136"/>
    </source>
</evidence>
<dbReference type="Pfam" id="PF00528">
    <property type="entry name" value="BPD_transp_1"/>
    <property type="match status" value="1"/>
</dbReference>
<comment type="caution">
    <text evidence="10">The sequence shown here is derived from an EMBL/GenBank/DDBJ whole genome shotgun (WGS) entry which is preliminary data.</text>
</comment>
<dbReference type="InterPro" id="IPR035906">
    <property type="entry name" value="MetI-like_sf"/>
</dbReference>
<evidence type="ECO:0000256" key="2">
    <source>
        <dbReference type="ARBA" id="ARBA00010072"/>
    </source>
</evidence>
<dbReference type="InterPro" id="IPR043429">
    <property type="entry name" value="ArtM/GltK/GlnP/TcyL/YhdX-like"/>
</dbReference>
<proteinExistence type="inferred from homology"/>
<evidence type="ECO:0000256" key="5">
    <source>
        <dbReference type="ARBA" id="ARBA00022692"/>
    </source>
</evidence>
<dbReference type="PROSITE" id="PS50928">
    <property type="entry name" value="ABC_TM1"/>
    <property type="match status" value="1"/>
</dbReference>
<dbReference type="GO" id="GO:0043190">
    <property type="term" value="C:ATP-binding cassette (ABC) transporter complex"/>
    <property type="evidence" value="ECO:0007669"/>
    <property type="project" value="InterPro"/>
</dbReference>
<dbReference type="InterPro" id="IPR010065">
    <property type="entry name" value="AA_ABC_transptr_permease_3TM"/>
</dbReference>
<evidence type="ECO:0000256" key="1">
    <source>
        <dbReference type="ARBA" id="ARBA00004429"/>
    </source>
</evidence>
<feature type="transmembrane region" description="Helical" evidence="8">
    <location>
        <begin position="147"/>
        <end position="170"/>
    </location>
</feature>
<feature type="transmembrane region" description="Helical" evidence="8">
    <location>
        <begin position="190"/>
        <end position="217"/>
    </location>
</feature>
<dbReference type="InterPro" id="IPR000515">
    <property type="entry name" value="MetI-like"/>
</dbReference>
<gene>
    <name evidence="10" type="ORF">HNQ66_004461</name>
</gene>
<dbReference type="GO" id="GO:0022857">
    <property type="term" value="F:transmembrane transporter activity"/>
    <property type="evidence" value="ECO:0007669"/>
    <property type="project" value="InterPro"/>
</dbReference>
<accession>A0A7W8DWM7</accession>
<protein>
    <submittedName>
        <fullName evidence="10">Polar amino acid transport system permease protein</fullName>
    </submittedName>
</protein>
<feature type="transmembrane region" description="Helical" evidence="8">
    <location>
        <begin position="20"/>
        <end position="45"/>
    </location>
</feature>
<dbReference type="Proteomes" id="UP000535406">
    <property type="component" value="Unassembled WGS sequence"/>
</dbReference>
<dbReference type="EMBL" id="JACHIK010000025">
    <property type="protein sequence ID" value="MBB5045033.1"/>
    <property type="molecule type" value="Genomic_DNA"/>
</dbReference>
<evidence type="ECO:0000259" key="9">
    <source>
        <dbReference type="PROSITE" id="PS50928"/>
    </source>
</evidence>
<reference evidence="10 11" key="1">
    <citation type="submission" date="2020-08" db="EMBL/GenBank/DDBJ databases">
        <title>Genomic Encyclopedia of Type Strains, Phase IV (KMG-IV): sequencing the most valuable type-strain genomes for metagenomic binning, comparative biology and taxonomic classification.</title>
        <authorList>
            <person name="Goeker M."/>
        </authorList>
    </citation>
    <scope>NUCLEOTIDE SEQUENCE [LARGE SCALE GENOMIC DNA]</scope>
    <source>
        <strain evidence="10 11">DSM 21319</strain>
    </source>
</reference>
<evidence type="ECO:0000256" key="8">
    <source>
        <dbReference type="RuleBase" id="RU363032"/>
    </source>
</evidence>
<keyword evidence="7 8" id="KW-0472">Membrane</keyword>
<feature type="domain" description="ABC transmembrane type-1" evidence="9">
    <location>
        <begin position="21"/>
        <end position="209"/>
    </location>
</feature>
<dbReference type="RefSeq" id="WP_184146872.1">
    <property type="nucleotide sequence ID" value="NZ_JACHIK010000025.1"/>
</dbReference>
<organism evidence="10 11">
    <name type="scientific">Shinella fusca</name>
    <dbReference type="NCBI Taxonomy" id="544480"/>
    <lineage>
        <taxon>Bacteria</taxon>
        <taxon>Pseudomonadati</taxon>
        <taxon>Pseudomonadota</taxon>
        <taxon>Alphaproteobacteria</taxon>
        <taxon>Hyphomicrobiales</taxon>
        <taxon>Rhizobiaceae</taxon>
        <taxon>Shinella</taxon>
    </lineage>
</organism>
<sequence>MNYTFQFGPLLNYLPQVVSGLWLTLLLSFVGIFGGIALGVASAVLSTSPWKPGRLLVRIYVEVTRNTPLLVQIFVIFFGLPNIGIRLSPLASVFIALVFNNGGYVAEIVRGGIEATHRSQVEAAESLGMTYFQTLRFVILPPALEKVFTPIVSQCVLLMLSTSLVSAIGVEDLTGAAMIASSETFRTMEIYLVIAVVYVVLNFVFRGVLNIAGLMIFTRSRRRLLGRA</sequence>
<comment type="similarity">
    <text evidence="2">Belongs to the binding-protein-dependent transport system permease family. HisMQ subfamily.</text>
</comment>
<dbReference type="NCBIfam" id="TIGR01726">
    <property type="entry name" value="HEQRo_perm_3TM"/>
    <property type="match status" value="1"/>
</dbReference>
<name>A0A7W8DWM7_9HYPH</name>
<feature type="transmembrane region" description="Helical" evidence="8">
    <location>
        <begin position="66"/>
        <end position="84"/>
    </location>
</feature>
<evidence type="ECO:0000256" key="4">
    <source>
        <dbReference type="ARBA" id="ARBA00022475"/>
    </source>
</evidence>
<evidence type="ECO:0000256" key="3">
    <source>
        <dbReference type="ARBA" id="ARBA00022448"/>
    </source>
</evidence>
<keyword evidence="4" id="KW-1003">Cell membrane</keyword>
<dbReference type="CDD" id="cd06261">
    <property type="entry name" value="TM_PBP2"/>
    <property type="match status" value="1"/>
</dbReference>
<comment type="subcellular location">
    <subcellularLocation>
        <location evidence="1">Cell inner membrane</location>
        <topology evidence="1">Multi-pass membrane protein</topology>
    </subcellularLocation>
    <subcellularLocation>
        <location evidence="8">Cell membrane</location>
        <topology evidence="8">Multi-pass membrane protein</topology>
    </subcellularLocation>
</comment>